<dbReference type="GO" id="GO:0003735">
    <property type="term" value="F:structural constituent of ribosome"/>
    <property type="evidence" value="ECO:0007669"/>
    <property type="project" value="InterPro"/>
</dbReference>
<evidence type="ECO:0000256" key="4">
    <source>
        <dbReference type="HAMAP-Rule" id="MF_01341"/>
    </source>
</evidence>
<keyword evidence="3 4" id="KW-0687">Ribonucleoprotein</keyword>
<feature type="compositionally biased region" description="Gly residues" evidence="5">
    <location>
        <begin position="12"/>
        <end position="26"/>
    </location>
</feature>
<evidence type="ECO:0000256" key="1">
    <source>
        <dbReference type="ARBA" id="ARBA00007320"/>
    </source>
</evidence>
<dbReference type="Pfam" id="PF00828">
    <property type="entry name" value="Ribosomal_L27A"/>
    <property type="match status" value="1"/>
</dbReference>
<evidence type="ECO:0000256" key="3">
    <source>
        <dbReference type="ARBA" id="ARBA00023274"/>
    </source>
</evidence>
<keyword evidence="2 4" id="KW-0689">Ribosomal protein</keyword>
<evidence type="ECO:0000313" key="8">
    <source>
        <dbReference type="Proteomes" id="UP000281261"/>
    </source>
</evidence>
<feature type="domain" description="Large ribosomal subunit protein uL15/eL18" evidence="6">
    <location>
        <begin position="69"/>
        <end position="135"/>
    </location>
</feature>
<accession>A0A420ZE84</accession>
<gene>
    <name evidence="4" type="primary">rplO</name>
    <name evidence="7" type="ORF">DRH29_00645</name>
</gene>
<dbReference type="EMBL" id="QMNG01000001">
    <property type="protein sequence ID" value="RLC37944.1"/>
    <property type="molecule type" value="Genomic_DNA"/>
</dbReference>
<dbReference type="PANTHER" id="PTHR12934:SF11">
    <property type="entry name" value="LARGE RIBOSOMAL SUBUNIT PROTEIN UL15M"/>
    <property type="match status" value="1"/>
</dbReference>
<evidence type="ECO:0000259" key="6">
    <source>
        <dbReference type="Pfam" id="PF00828"/>
    </source>
</evidence>
<dbReference type="SUPFAM" id="SSF52080">
    <property type="entry name" value="Ribosomal proteins L15p and L18e"/>
    <property type="match status" value="1"/>
</dbReference>
<dbReference type="Gene3D" id="3.100.10.10">
    <property type="match status" value="1"/>
</dbReference>
<keyword evidence="4" id="KW-0699">rRNA-binding</keyword>
<sequence>MIKNKPRKRVGRGSGSGSGNTTGRGTDGQKSRSGGNIPAHFEGGQMPLFRRIGKKKGFKPHRRVSIVRINLKDLPRYSADGKLMIKDLIKTGKIRSDSKIKILGEGEVKQAYTVQTHFISAKALEAIKAAGGKVQII</sequence>
<comment type="similarity">
    <text evidence="1 4">Belongs to the universal ribosomal protein uL15 family.</text>
</comment>
<dbReference type="AlphaFoldDB" id="A0A420ZE84"/>
<dbReference type="NCBIfam" id="TIGR01071">
    <property type="entry name" value="rplO_bact"/>
    <property type="match status" value="1"/>
</dbReference>
<proteinExistence type="inferred from homology"/>
<evidence type="ECO:0000313" key="7">
    <source>
        <dbReference type="EMBL" id="RLC37944.1"/>
    </source>
</evidence>
<reference evidence="7 8" key="1">
    <citation type="submission" date="2018-06" db="EMBL/GenBank/DDBJ databases">
        <title>Extensive metabolic versatility and redundancy in microbially diverse, dynamic hydrothermal sediments.</title>
        <authorList>
            <person name="Dombrowski N."/>
            <person name="Teske A."/>
            <person name="Baker B.J."/>
        </authorList>
    </citation>
    <scope>NUCLEOTIDE SEQUENCE [LARGE SCALE GENOMIC DNA]</scope>
    <source>
        <strain evidence="7">B79_G16</strain>
    </source>
</reference>
<feature type="compositionally biased region" description="Basic residues" evidence="5">
    <location>
        <begin position="1"/>
        <end position="11"/>
    </location>
</feature>
<feature type="region of interest" description="Disordered" evidence="5">
    <location>
        <begin position="1"/>
        <end position="46"/>
    </location>
</feature>
<evidence type="ECO:0000256" key="2">
    <source>
        <dbReference type="ARBA" id="ARBA00022980"/>
    </source>
</evidence>
<comment type="function">
    <text evidence="4">Binds to the 23S rRNA.</text>
</comment>
<protein>
    <recommendedName>
        <fullName evidence="4">Large ribosomal subunit protein uL15</fullName>
    </recommendedName>
</protein>
<dbReference type="GO" id="GO:0019843">
    <property type="term" value="F:rRNA binding"/>
    <property type="evidence" value="ECO:0007669"/>
    <property type="project" value="UniProtKB-UniRule"/>
</dbReference>
<dbReference type="Proteomes" id="UP000281261">
    <property type="component" value="Unassembled WGS sequence"/>
</dbReference>
<dbReference type="GO" id="GO:0006412">
    <property type="term" value="P:translation"/>
    <property type="evidence" value="ECO:0007669"/>
    <property type="project" value="UniProtKB-UniRule"/>
</dbReference>
<evidence type="ECO:0000256" key="5">
    <source>
        <dbReference type="SAM" id="MobiDB-lite"/>
    </source>
</evidence>
<dbReference type="InterPro" id="IPR030878">
    <property type="entry name" value="Ribosomal_uL15"/>
</dbReference>
<keyword evidence="4" id="KW-0694">RNA-binding</keyword>
<dbReference type="InterPro" id="IPR021131">
    <property type="entry name" value="Ribosomal_uL15/eL18"/>
</dbReference>
<dbReference type="PANTHER" id="PTHR12934">
    <property type="entry name" value="50S RIBOSOMAL PROTEIN L15"/>
    <property type="match status" value="1"/>
</dbReference>
<comment type="subunit">
    <text evidence="4">Part of the 50S ribosomal subunit.</text>
</comment>
<organism evidence="7 8">
    <name type="scientific">candidate division Kazan bacterium</name>
    <dbReference type="NCBI Taxonomy" id="2202143"/>
    <lineage>
        <taxon>Bacteria</taxon>
        <taxon>Bacteria division Kazan-3B-28</taxon>
    </lineage>
</organism>
<dbReference type="InterPro" id="IPR036227">
    <property type="entry name" value="Ribosomal_uL15/eL18_sf"/>
</dbReference>
<dbReference type="InterPro" id="IPR005749">
    <property type="entry name" value="Ribosomal_uL15_bac-type"/>
</dbReference>
<name>A0A420ZE84_UNCK3</name>
<comment type="caution">
    <text evidence="7">The sequence shown here is derived from an EMBL/GenBank/DDBJ whole genome shotgun (WGS) entry which is preliminary data.</text>
</comment>
<dbReference type="HAMAP" id="MF_01341">
    <property type="entry name" value="Ribosomal_uL15"/>
    <property type="match status" value="1"/>
</dbReference>
<dbReference type="GO" id="GO:0022625">
    <property type="term" value="C:cytosolic large ribosomal subunit"/>
    <property type="evidence" value="ECO:0007669"/>
    <property type="project" value="TreeGrafter"/>
</dbReference>